<feature type="compositionally biased region" description="Basic and acidic residues" evidence="2">
    <location>
        <begin position="48"/>
        <end position="59"/>
    </location>
</feature>
<evidence type="ECO:0000313" key="3">
    <source>
        <dbReference type="EMBL" id="GMI17599.1"/>
    </source>
</evidence>
<accession>A0A9W7L011</accession>
<keyword evidence="4" id="KW-1185">Reference proteome</keyword>
<dbReference type="OrthoDB" id="191421at2759"/>
<feature type="region of interest" description="Disordered" evidence="2">
    <location>
        <begin position="33"/>
        <end position="59"/>
    </location>
</feature>
<reference evidence="4" key="1">
    <citation type="journal article" date="2023" name="Commun. Biol.">
        <title>Genome analysis of Parmales, the sister group of diatoms, reveals the evolutionary specialization of diatoms from phago-mixotrophs to photoautotrophs.</title>
        <authorList>
            <person name="Ban H."/>
            <person name="Sato S."/>
            <person name="Yoshikawa S."/>
            <person name="Yamada K."/>
            <person name="Nakamura Y."/>
            <person name="Ichinomiya M."/>
            <person name="Sato N."/>
            <person name="Blanc-Mathieu R."/>
            <person name="Endo H."/>
            <person name="Kuwata A."/>
            <person name="Ogata H."/>
        </authorList>
    </citation>
    <scope>NUCLEOTIDE SEQUENCE [LARGE SCALE GENOMIC DNA]</scope>
    <source>
        <strain evidence="4">NIES 3700</strain>
    </source>
</reference>
<proteinExistence type="predicted"/>
<feature type="region of interest" description="Disordered" evidence="2">
    <location>
        <begin position="1286"/>
        <end position="1353"/>
    </location>
</feature>
<feature type="compositionally biased region" description="Polar residues" evidence="2">
    <location>
        <begin position="1337"/>
        <end position="1353"/>
    </location>
</feature>
<dbReference type="Gene3D" id="1.10.238.10">
    <property type="entry name" value="EF-hand"/>
    <property type="match status" value="1"/>
</dbReference>
<dbReference type="Proteomes" id="UP001165122">
    <property type="component" value="Unassembled WGS sequence"/>
</dbReference>
<feature type="compositionally biased region" description="Basic and acidic residues" evidence="2">
    <location>
        <begin position="1321"/>
        <end position="1336"/>
    </location>
</feature>
<evidence type="ECO:0000313" key="4">
    <source>
        <dbReference type="Proteomes" id="UP001165122"/>
    </source>
</evidence>
<evidence type="ECO:0000256" key="1">
    <source>
        <dbReference type="SAM" id="Coils"/>
    </source>
</evidence>
<comment type="caution">
    <text evidence="3">The sequence shown here is derived from an EMBL/GenBank/DDBJ whole genome shotgun (WGS) entry which is preliminary data.</text>
</comment>
<feature type="compositionally biased region" description="Low complexity" evidence="2">
    <location>
        <begin position="33"/>
        <end position="47"/>
    </location>
</feature>
<name>A0A9W7L011_9STRA</name>
<feature type="coiled-coil region" evidence="1">
    <location>
        <begin position="492"/>
        <end position="547"/>
    </location>
</feature>
<gene>
    <name evidence="3" type="ORF">TrLO_g1877</name>
</gene>
<keyword evidence="1" id="KW-0175">Coiled coil</keyword>
<dbReference type="EMBL" id="BRXW01000298">
    <property type="protein sequence ID" value="GMI17599.1"/>
    <property type="molecule type" value="Genomic_DNA"/>
</dbReference>
<sequence length="1353" mass="153426">MLLANPELGLKSYTPDSFNASLTYRSGGGSLSKLKNSKTSGTLTGKTSDYRVPKKERRTSELEGWSEGGILVSDVLQEVLGEANSNVLLPTHGLPSNSLLLISSLERQSLQTDITKSILKINPPKTYSTLGEHLLKASGRGIKGEDNKGIFFKGNVRRSNTKFEYDVEALIPKSTSEILAQTLQKPLQTPLQTSDRKNSLYALLGFVPPLLSYKHQHAPKSNTSPSLELMKVFSYTSTLSSSSFLSSSELNWIKNYSKDISSYKSYNMWLQKTGAELRELSSYCNCEEGSNERKLSPKIGAAVWGQLLCEEEGGVEGGILDSLLKSVFVLGADEMDAHNNLKDSSATSSYALKVLRRSRPGNIEFNNSVPSLTGRTYKGYNTRMNVFVNIPTWIDACSFWQKRLDKEMELQPYLQKLRLKMKREKKIENGVLNRTCDAWTKPMMTLYMWNWRVNCDMDKNRELLGKYVLKCTELKPSHVFAAWKKWAFWCKNRRAAEELEAVMKKIEELKIDLKDTNDRASIVRKNVSKARADNQKIQKELDKALTKLNMPARQPPTLAKIVSKFSTSLSKFKTFVDPFLNDCNEDLLIAEPHTIRLAPAYKFTSDLSSTSVIDNPDFDKRDESSLGQDKDNAIRLWRPGQLKGAEEFTYASKPGLSSAGKVVKRWIINLLKARWLRKGESCDAAKLEKIFEAGGIGLEGEDAAQMLLSVVSEVSKLHPAMTEKDFLQRFEDYGDFDDNSSIESMEDEEYLKFHERNPHVNDTNAVLTVLTQMTQERGKLSDRFRYVEQTDFTEAKEPESKKKRLIREAHLKQAQKREADSGIVVNMFSKYMGRRIPIIDAFVQKRFAFYAELFFAYFETQQEVPGLKKWVKVSTEEMGVAFSEFETIHTDLAYYEPTHYTHEDLLLIAEKMKELTTTVRSNMTVLFRAYRECLEDRREYREFAPELNRLVWQSLCTTVLSRRVKEESDIDDGTYTRVSDVRMAAEFKRLDILSPVVIEEDVEDMKKTLKGRIRDLKRIFQFYAAAEEGDANSMDSTEYKKFVRDAQLQKNRKLLPSVRVDLIYQACCMDHTKTGKARIDEGGDELIANTWVEAIARLSCYKYEDFEGKKKFTNIADKLERILIDDVLPNACSVDVDVFRDRIDSDRVRDVFTEHKHNLKKIFQVYAADDISSDDAVAANDTMNVAELVSFGRQFNLIGGPPLLSERAVKVLFAYVQQEDPDGEDENGDAIVDDNSEMVISEFKEALAAVGGQLYPDPYNVFDMKLQKFLRKEIISHALSMQRFRKLGAPPKGLKPLRRASMSGGPGGSRPGSPESVSGEGGEKRGSTREERRRGSDLTSSVPSPTKPTIGNI</sequence>
<protein>
    <submittedName>
        <fullName evidence="3">Uncharacterized protein</fullName>
    </submittedName>
</protein>
<evidence type="ECO:0000256" key="2">
    <source>
        <dbReference type="SAM" id="MobiDB-lite"/>
    </source>
</evidence>
<organism evidence="3 4">
    <name type="scientific">Triparma laevis f. longispina</name>
    <dbReference type="NCBI Taxonomy" id="1714387"/>
    <lineage>
        <taxon>Eukaryota</taxon>
        <taxon>Sar</taxon>
        <taxon>Stramenopiles</taxon>
        <taxon>Ochrophyta</taxon>
        <taxon>Bolidophyceae</taxon>
        <taxon>Parmales</taxon>
        <taxon>Triparmaceae</taxon>
        <taxon>Triparma</taxon>
    </lineage>
</organism>